<feature type="compositionally biased region" description="Low complexity" evidence="4">
    <location>
        <begin position="1"/>
        <end position="13"/>
    </location>
</feature>
<dbReference type="Proteomes" id="UP001604336">
    <property type="component" value="Unassembled WGS sequence"/>
</dbReference>
<keyword evidence="2" id="KW-0067">ATP-binding</keyword>
<evidence type="ECO:0000256" key="4">
    <source>
        <dbReference type="SAM" id="MobiDB-lite"/>
    </source>
</evidence>
<proteinExistence type="predicted"/>
<evidence type="ECO:0000256" key="2">
    <source>
        <dbReference type="ARBA" id="ARBA00022840"/>
    </source>
</evidence>
<gene>
    <name evidence="5" type="ORF">Adt_19623</name>
</gene>
<keyword evidence="1" id="KW-0547">Nucleotide-binding</keyword>
<protein>
    <submittedName>
        <fullName evidence="5">Heat shock 70 kDa protein 17</fullName>
    </submittedName>
</protein>
<reference evidence="6" key="1">
    <citation type="submission" date="2024-07" db="EMBL/GenBank/DDBJ databases">
        <title>Two chromosome-level genome assemblies of Korean endemic species Abeliophyllum distichum and Forsythia ovata (Oleaceae).</title>
        <authorList>
            <person name="Jang H."/>
        </authorList>
    </citation>
    <scope>NUCLEOTIDE SEQUENCE [LARGE SCALE GENOMIC DNA]</scope>
</reference>
<evidence type="ECO:0000313" key="5">
    <source>
        <dbReference type="EMBL" id="KAL2504002.1"/>
    </source>
</evidence>
<sequence length="302" mass="32994">MQMALPPCLSSSPHSPPHPPARSATTHFCSWTPATSTAGATPLTDPTETYTALGPTTIFGGLTGTMGDTLFRLGIFLSLFLLNAVQSQSAVASIDLESKCLKVAVVNLKPGQAPISINEMSKWKTPSLVAFHSNSRLIGKESLGLLVHYPTKVYFHLQILLFKPFNYPQKFLRSLYLSYDITPDETQDVAVYKTEEEGGEFSKFTTEEMVAMILKYAMGLVENHARSSVKDVVITVPPYMGVAERRGLLTAADLAGINVLALVNEHSGTALQYVIDKDFLNGTRHVMFYNMGSMHTDADISV</sequence>
<evidence type="ECO:0000256" key="1">
    <source>
        <dbReference type="ARBA" id="ARBA00022741"/>
    </source>
</evidence>
<dbReference type="EMBL" id="JBFOLK010000006">
    <property type="protein sequence ID" value="KAL2504002.1"/>
    <property type="molecule type" value="Genomic_DNA"/>
</dbReference>
<dbReference type="Gene3D" id="3.30.420.40">
    <property type="match status" value="2"/>
</dbReference>
<accession>A0ABD1STF8</accession>
<organism evidence="5 6">
    <name type="scientific">Abeliophyllum distichum</name>
    <dbReference type="NCBI Taxonomy" id="126358"/>
    <lineage>
        <taxon>Eukaryota</taxon>
        <taxon>Viridiplantae</taxon>
        <taxon>Streptophyta</taxon>
        <taxon>Embryophyta</taxon>
        <taxon>Tracheophyta</taxon>
        <taxon>Spermatophyta</taxon>
        <taxon>Magnoliopsida</taxon>
        <taxon>eudicotyledons</taxon>
        <taxon>Gunneridae</taxon>
        <taxon>Pentapetalae</taxon>
        <taxon>asterids</taxon>
        <taxon>lamiids</taxon>
        <taxon>Lamiales</taxon>
        <taxon>Oleaceae</taxon>
        <taxon>Forsythieae</taxon>
        <taxon>Abeliophyllum</taxon>
    </lineage>
</organism>
<dbReference type="Pfam" id="PF00012">
    <property type="entry name" value="HSP70"/>
    <property type="match status" value="1"/>
</dbReference>
<dbReference type="InterPro" id="IPR043129">
    <property type="entry name" value="ATPase_NBD"/>
</dbReference>
<name>A0ABD1STF8_9LAMI</name>
<dbReference type="InterPro" id="IPR013126">
    <property type="entry name" value="Hsp_70_fam"/>
</dbReference>
<feature type="region of interest" description="Disordered" evidence="4">
    <location>
        <begin position="1"/>
        <end position="26"/>
    </location>
</feature>
<keyword evidence="3" id="KW-0143">Chaperone</keyword>
<dbReference type="GO" id="GO:0005524">
    <property type="term" value="F:ATP binding"/>
    <property type="evidence" value="ECO:0007669"/>
    <property type="project" value="UniProtKB-KW"/>
</dbReference>
<dbReference type="AlphaFoldDB" id="A0ABD1STF8"/>
<keyword evidence="5" id="KW-0346">Stress response</keyword>
<dbReference type="SUPFAM" id="SSF53067">
    <property type="entry name" value="Actin-like ATPase domain"/>
    <property type="match status" value="1"/>
</dbReference>
<keyword evidence="6" id="KW-1185">Reference proteome</keyword>
<dbReference type="PANTHER" id="PTHR45639">
    <property type="entry name" value="HSC70CB, ISOFORM G-RELATED"/>
    <property type="match status" value="1"/>
</dbReference>
<dbReference type="Gene3D" id="3.30.30.30">
    <property type="match status" value="1"/>
</dbReference>
<comment type="caution">
    <text evidence="5">The sequence shown here is derived from an EMBL/GenBank/DDBJ whole genome shotgun (WGS) entry which is preliminary data.</text>
</comment>
<evidence type="ECO:0000313" key="6">
    <source>
        <dbReference type="Proteomes" id="UP001604336"/>
    </source>
</evidence>
<dbReference type="PANTHER" id="PTHR45639:SF3">
    <property type="entry name" value="HYPOXIA UP-REGULATED PROTEIN 1"/>
    <property type="match status" value="1"/>
</dbReference>
<evidence type="ECO:0000256" key="3">
    <source>
        <dbReference type="ARBA" id="ARBA00023186"/>
    </source>
</evidence>